<dbReference type="RefSeq" id="WP_200270047.1">
    <property type="nucleotide sequence ID" value="NZ_JAENHN010000038.1"/>
</dbReference>
<dbReference type="PANTHER" id="PTHR43626">
    <property type="entry name" value="ACYL-COA N-ACYLTRANSFERASE"/>
    <property type="match status" value="1"/>
</dbReference>
<evidence type="ECO:0000259" key="3">
    <source>
        <dbReference type="PROSITE" id="PS51186"/>
    </source>
</evidence>
<name>A0ABS1EQC8_9CLOT</name>
<dbReference type="SUPFAM" id="SSF55729">
    <property type="entry name" value="Acyl-CoA N-acyltransferases (Nat)"/>
    <property type="match status" value="1"/>
</dbReference>
<keyword evidence="1" id="KW-0808">Transferase</keyword>
<evidence type="ECO:0000256" key="1">
    <source>
        <dbReference type="ARBA" id="ARBA00022679"/>
    </source>
</evidence>
<gene>
    <name evidence="4" type="ORF">JHL18_13390</name>
</gene>
<evidence type="ECO:0000313" key="4">
    <source>
        <dbReference type="EMBL" id="MBK1811613.1"/>
    </source>
</evidence>
<dbReference type="InterPro" id="IPR000182">
    <property type="entry name" value="GNAT_dom"/>
</dbReference>
<dbReference type="Proteomes" id="UP000596739">
    <property type="component" value="Unassembled WGS sequence"/>
</dbReference>
<dbReference type="PROSITE" id="PS51186">
    <property type="entry name" value="GNAT"/>
    <property type="match status" value="1"/>
</dbReference>
<proteinExistence type="predicted"/>
<reference evidence="5" key="1">
    <citation type="submission" date="2021-01" db="EMBL/GenBank/DDBJ databases">
        <title>Genome public.</title>
        <authorList>
            <person name="Liu C."/>
            <person name="Sun Q."/>
        </authorList>
    </citation>
    <scope>NUCLEOTIDE SEQUENCE [LARGE SCALE GENOMIC DNA]</scope>
    <source>
        <strain evidence="5">YIM B02505</strain>
    </source>
</reference>
<keyword evidence="5" id="KW-1185">Reference proteome</keyword>
<sequence>MTVKIIYKDNCCNIDWDEIPKILSAAGMSYSDPEVHKKAFNNSYITVFAFYNENLIGFGRAISDGVYQAAIYDLAILPEYQGKGVGRELLKKITDTIPNCNYILYAAPGKEGFYEKSNFRKMRTAMALFNNAEEKREKGFIE</sequence>
<keyword evidence="2" id="KW-0012">Acyltransferase</keyword>
<dbReference type="Pfam" id="PF00583">
    <property type="entry name" value="Acetyltransf_1"/>
    <property type="match status" value="1"/>
</dbReference>
<comment type="caution">
    <text evidence="4">The sequence shown here is derived from an EMBL/GenBank/DDBJ whole genome shotgun (WGS) entry which is preliminary data.</text>
</comment>
<accession>A0ABS1EQC8</accession>
<dbReference type="CDD" id="cd04301">
    <property type="entry name" value="NAT_SF"/>
    <property type="match status" value="1"/>
</dbReference>
<feature type="domain" description="N-acetyltransferase" evidence="3">
    <location>
        <begin position="1"/>
        <end position="142"/>
    </location>
</feature>
<dbReference type="EMBL" id="JAENHN010000038">
    <property type="protein sequence ID" value="MBK1811613.1"/>
    <property type="molecule type" value="Genomic_DNA"/>
</dbReference>
<dbReference type="InterPro" id="IPR045039">
    <property type="entry name" value="NSI-like"/>
</dbReference>
<dbReference type="PANTHER" id="PTHR43626:SF4">
    <property type="entry name" value="GCN5-RELATED N-ACETYLTRANSFERASE 2, CHLOROPLASTIC"/>
    <property type="match status" value="1"/>
</dbReference>
<dbReference type="Gene3D" id="3.40.630.30">
    <property type="match status" value="1"/>
</dbReference>
<protein>
    <submittedName>
        <fullName evidence="4">GNAT family N-acetyltransferase</fullName>
    </submittedName>
</protein>
<evidence type="ECO:0000256" key="2">
    <source>
        <dbReference type="ARBA" id="ARBA00023315"/>
    </source>
</evidence>
<dbReference type="InterPro" id="IPR016181">
    <property type="entry name" value="Acyl_CoA_acyltransferase"/>
</dbReference>
<organism evidence="4 5">
    <name type="scientific">Clostridium yunnanense</name>
    <dbReference type="NCBI Taxonomy" id="2800325"/>
    <lineage>
        <taxon>Bacteria</taxon>
        <taxon>Bacillati</taxon>
        <taxon>Bacillota</taxon>
        <taxon>Clostridia</taxon>
        <taxon>Eubacteriales</taxon>
        <taxon>Clostridiaceae</taxon>
        <taxon>Clostridium</taxon>
    </lineage>
</organism>
<evidence type="ECO:0000313" key="5">
    <source>
        <dbReference type="Proteomes" id="UP000596739"/>
    </source>
</evidence>